<comment type="caution">
    <text evidence="1">The sequence shown here is derived from an EMBL/GenBank/DDBJ whole genome shotgun (WGS) entry which is preliminary data.</text>
</comment>
<dbReference type="Proteomes" id="UP001221898">
    <property type="component" value="Unassembled WGS sequence"/>
</dbReference>
<accession>A0AAD7TDA3</accession>
<dbReference type="EMBL" id="JAINUG010000002">
    <property type="protein sequence ID" value="KAJ8418173.1"/>
    <property type="molecule type" value="Genomic_DNA"/>
</dbReference>
<reference evidence="1" key="1">
    <citation type="journal article" date="2023" name="Science">
        <title>Genome structures resolve the early diversification of teleost fishes.</title>
        <authorList>
            <person name="Parey E."/>
            <person name="Louis A."/>
            <person name="Montfort J."/>
            <person name="Bouchez O."/>
            <person name="Roques C."/>
            <person name="Iampietro C."/>
            <person name="Lluch J."/>
            <person name="Castinel A."/>
            <person name="Donnadieu C."/>
            <person name="Desvignes T."/>
            <person name="Floi Bucao C."/>
            <person name="Jouanno E."/>
            <person name="Wen M."/>
            <person name="Mejri S."/>
            <person name="Dirks R."/>
            <person name="Jansen H."/>
            <person name="Henkel C."/>
            <person name="Chen W.J."/>
            <person name="Zahm M."/>
            <person name="Cabau C."/>
            <person name="Klopp C."/>
            <person name="Thompson A.W."/>
            <person name="Robinson-Rechavi M."/>
            <person name="Braasch I."/>
            <person name="Lecointre G."/>
            <person name="Bobe J."/>
            <person name="Postlethwait J.H."/>
            <person name="Berthelot C."/>
            <person name="Roest Crollius H."/>
            <person name="Guiguen Y."/>
        </authorList>
    </citation>
    <scope>NUCLEOTIDE SEQUENCE</scope>
    <source>
        <strain evidence="1">NC1722</strain>
    </source>
</reference>
<sequence length="91" mass="9786">MGAVDIFPKSLSCLAAQPLTVMDTHTWTVRPPRVTRHFAAAGMCFIACCCGPRRRQLVARPLFMCPLVALDLLAPLASDPVGLAPANAWIP</sequence>
<dbReference type="AlphaFoldDB" id="A0AAD7TDA3"/>
<organism evidence="1 2">
    <name type="scientific">Aldrovandia affinis</name>
    <dbReference type="NCBI Taxonomy" id="143900"/>
    <lineage>
        <taxon>Eukaryota</taxon>
        <taxon>Metazoa</taxon>
        <taxon>Chordata</taxon>
        <taxon>Craniata</taxon>
        <taxon>Vertebrata</taxon>
        <taxon>Euteleostomi</taxon>
        <taxon>Actinopterygii</taxon>
        <taxon>Neopterygii</taxon>
        <taxon>Teleostei</taxon>
        <taxon>Notacanthiformes</taxon>
        <taxon>Halosauridae</taxon>
        <taxon>Aldrovandia</taxon>
    </lineage>
</organism>
<keyword evidence="2" id="KW-1185">Reference proteome</keyword>
<gene>
    <name evidence="1" type="ORF">AAFF_G00138820</name>
</gene>
<evidence type="ECO:0000313" key="1">
    <source>
        <dbReference type="EMBL" id="KAJ8418173.1"/>
    </source>
</evidence>
<protein>
    <submittedName>
        <fullName evidence="1">Uncharacterized protein</fullName>
    </submittedName>
</protein>
<name>A0AAD7TDA3_9TELE</name>
<evidence type="ECO:0000313" key="2">
    <source>
        <dbReference type="Proteomes" id="UP001221898"/>
    </source>
</evidence>
<proteinExistence type="predicted"/>